<evidence type="ECO:0000256" key="14">
    <source>
        <dbReference type="PIRSR" id="PIRSR602401-1"/>
    </source>
</evidence>
<evidence type="ECO:0000256" key="4">
    <source>
        <dbReference type="ARBA" id="ARBA00010617"/>
    </source>
</evidence>
<dbReference type="InterPro" id="IPR020469">
    <property type="entry name" value="Cyt_P450_CYP2_fam"/>
</dbReference>
<dbReference type="AlphaFoldDB" id="A0A8J0THD5"/>
<dbReference type="InterPro" id="IPR036396">
    <property type="entry name" value="Cyt_P450_sf"/>
</dbReference>
<dbReference type="GO" id="GO:0005737">
    <property type="term" value="C:cytoplasm"/>
    <property type="evidence" value="ECO:0000318"/>
    <property type="project" value="GO_Central"/>
</dbReference>
<dbReference type="PROSITE" id="PS00086">
    <property type="entry name" value="CYTOCHROME_P450"/>
    <property type="match status" value="1"/>
</dbReference>
<comment type="cofactor">
    <cofactor evidence="1 14">
        <name>heme</name>
        <dbReference type="ChEBI" id="CHEBI:30413"/>
    </cofactor>
</comment>
<evidence type="ECO:0000256" key="6">
    <source>
        <dbReference type="ARBA" id="ARBA00022617"/>
    </source>
</evidence>
<evidence type="ECO:0000313" key="17">
    <source>
        <dbReference type="Xenbase" id="XB-GENE-22064354"/>
    </source>
</evidence>
<evidence type="ECO:0000256" key="12">
    <source>
        <dbReference type="ARBA" id="ARBA00023033"/>
    </source>
</evidence>
<keyword evidence="8" id="KW-0256">Endoplasmic reticulum</keyword>
<dbReference type="InterPro" id="IPR002401">
    <property type="entry name" value="Cyt_P450_E_grp-I"/>
</dbReference>
<keyword evidence="10" id="KW-0560">Oxidoreductase</keyword>
<dbReference type="SUPFAM" id="SSF48264">
    <property type="entry name" value="Cytochrome P450"/>
    <property type="match status" value="2"/>
</dbReference>
<dbReference type="Gene3D" id="1.10.630.10">
    <property type="entry name" value="Cytochrome P450"/>
    <property type="match status" value="2"/>
</dbReference>
<evidence type="ECO:0000256" key="1">
    <source>
        <dbReference type="ARBA" id="ARBA00001971"/>
    </source>
</evidence>
<dbReference type="PANTHER" id="PTHR24300">
    <property type="entry name" value="CYTOCHROME P450 508A4-RELATED"/>
    <property type="match status" value="1"/>
</dbReference>
<keyword evidence="12" id="KW-0503">Monooxygenase</keyword>
<evidence type="ECO:0000313" key="15">
    <source>
        <dbReference type="Proteomes" id="UP000186698"/>
    </source>
</evidence>
<keyword evidence="15" id="KW-1185">Reference proteome</keyword>
<sequence>MEILGATAGLLVICVLFLLLNTIQVIQRQGKGKLPPGPTPLPFLGNFLQLKGKEVFKSLLELSKKYGPVYTIHLGMEPVVVLCNCDIVKEALNDNGEEFGARGYMPLLDKMSHGGHGVIASNGERWKQLRRFSLITLRNFGMGKRSIEERIQEEARFLAKEFKNTKGQPVDPTFYFSKAVSNVICSIVFGDRFEYEDKEYLRLLDFLNQTFRGVSSVWGQLYNIFPKVMGKLPGPHNTIFQSVDVIHEFIKKRINMHKETLDPSSPRDFLDCFLIKMQQEKDVPQTEFHMLGAVNTTFDLFGAGTETVSTTLRYGLLILLKHPDIEERIHKEIDSIIGRNRAPCIEDRSRMPYTDAVIHEIQRFTDIIPMGLPHKLTRDIHFQGYSIPKGTTVYPMLSSVLHDPKQFKYPYSFNPGHFIDENGKFRKNDGFMPFSSAFMLILSKKKHHGRLPPGPMPLPFIGNMHQVKINDLIKSLVHLSKKYGPMYTFHLGSRPTVVLCGYDILKEALIDHAEEFSGRGEFPAVQMYSKGNGIVYGTGERWRQLRRFAITTLKNFGMGKRSLEERVKEEAQYLIAEFRKSEGKLFDPTFGFSSAGSNIICSLVFGNRFDYRDPEFLNLLYLINNSWHLMSSTWGQLLFVFPKIMQLIPGPHRKIYKNYLKLGAYVAKRLKMNKETLDPNNPRDFIDCFLNKIQQEKKHTDSHFNYETMLKTTVNVFFAGTETVGSTLRYGFLILLKHPEVEEKVQGEIDKVIGRNRNPCMDDRSKMVYTEAVIYEILRFADIVPMSVPHTVTRDIEFRGYTLPKGLNIMPLICTAQYDATKFKNPSSFDPAHFLDENMEFKKNEAFMAFSAGKRICLGEGLAQMELFIFFTTILQNFKLKRLMDPKSIDITPESSGLGNIPRPYKLCLIPR</sequence>
<evidence type="ECO:0000256" key="3">
    <source>
        <dbReference type="ARBA" id="ARBA00004406"/>
    </source>
</evidence>
<dbReference type="GO" id="GO:0019825">
    <property type="term" value="F:oxygen binding"/>
    <property type="evidence" value="ECO:0007669"/>
    <property type="project" value="InterPro"/>
</dbReference>
<dbReference type="GO" id="GO:0006805">
    <property type="term" value="P:xenobiotic metabolic process"/>
    <property type="evidence" value="ECO:0000318"/>
    <property type="project" value="GO_Central"/>
</dbReference>
<evidence type="ECO:0000256" key="11">
    <source>
        <dbReference type="ARBA" id="ARBA00023004"/>
    </source>
</evidence>
<dbReference type="GeneID" id="432343"/>
<evidence type="ECO:0000256" key="9">
    <source>
        <dbReference type="ARBA" id="ARBA00022848"/>
    </source>
</evidence>
<organism evidence="15 16">
    <name type="scientific">Xenopus laevis</name>
    <name type="common">African clawed frog</name>
    <dbReference type="NCBI Taxonomy" id="8355"/>
    <lineage>
        <taxon>Eukaryota</taxon>
        <taxon>Metazoa</taxon>
        <taxon>Chordata</taxon>
        <taxon>Craniata</taxon>
        <taxon>Vertebrata</taxon>
        <taxon>Euteleostomi</taxon>
        <taxon>Amphibia</taxon>
        <taxon>Batrachia</taxon>
        <taxon>Anura</taxon>
        <taxon>Pipoidea</taxon>
        <taxon>Pipidae</taxon>
        <taxon>Xenopodinae</taxon>
        <taxon>Xenopus</taxon>
        <taxon>Xenopus</taxon>
    </lineage>
</organism>
<dbReference type="Proteomes" id="UP000186698">
    <property type="component" value="Chromosome 8L"/>
</dbReference>
<gene>
    <name evidence="17" type="primary">cyp2a6.11.L</name>
    <name evidence="16" type="synonym">cpci</name>
    <name evidence="16" type="synonym">cyp2a6.12.L</name>
    <name evidence="16" type="synonym">cyp2c</name>
    <name evidence="16" type="synonym">cyp2c17</name>
    <name evidence="16" type="synonym">cyp2c18</name>
    <name evidence="16" type="synonym">cyp2c18.L</name>
    <name evidence="16" type="synonym">p450-6b/29c</name>
    <name evidence="16" type="synonym">p450iic17</name>
</gene>
<comment type="subcellular location">
    <subcellularLocation>
        <location evidence="3">Endoplasmic reticulum membrane</location>
        <topology evidence="3">Peripheral membrane protein</topology>
    </subcellularLocation>
    <subcellularLocation>
        <location evidence="2">Microsome membrane</location>
        <topology evidence="2">Peripheral membrane protein</topology>
    </subcellularLocation>
</comment>
<dbReference type="PRINTS" id="PR00385">
    <property type="entry name" value="P450"/>
</dbReference>
<proteinExistence type="inferred from homology"/>
<dbReference type="FunFam" id="1.10.630.10:FF:000001">
    <property type="entry name" value="Cytochrome P450, family 2"/>
    <property type="match status" value="2"/>
</dbReference>
<dbReference type="GO" id="GO:0008392">
    <property type="term" value="F:arachidonate epoxygenase activity"/>
    <property type="evidence" value="ECO:0000318"/>
    <property type="project" value="GO_Central"/>
</dbReference>
<keyword evidence="6 14" id="KW-0349">Heme</keyword>
<dbReference type="Xenbase" id="XB-GENE-22064354">
    <property type="gene designation" value="cyp2a6.11.L"/>
</dbReference>
<dbReference type="GO" id="GO:0016712">
    <property type="term" value="F:oxidoreductase activity, acting on paired donors, with incorporation or reduction of molecular oxygen, reduced flavin or flavoprotein as one donor, and incorporation of one atom of oxygen"/>
    <property type="evidence" value="ECO:0000318"/>
    <property type="project" value="GO_Central"/>
</dbReference>
<dbReference type="GO" id="GO:0020037">
    <property type="term" value="F:heme binding"/>
    <property type="evidence" value="ECO:0000318"/>
    <property type="project" value="GO_Central"/>
</dbReference>
<comment type="similarity">
    <text evidence="4">Belongs to the cytochrome P450 family.</text>
</comment>
<keyword evidence="11 14" id="KW-0408">Iron</keyword>
<dbReference type="GO" id="GO:0005789">
    <property type="term" value="C:endoplasmic reticulum membrane"/>
    <property type="evidence" value="ECO:0007669"/>
    <property type="project" value="UniProtKB-SubCell"/>
</dbReference>
<dbReference type="InterPro" id="IPR017972">
    <property type="entry name" value="Cyt_P450_CS"/>
</dbReference>
<reference evidence="16" key="1">
    <citation type="submission" date="2025-08" db="UniProtKB">
        <authorList>
            <consortium name="RefSeq"/>
        </authorList>
    </citation>
    <scope>IDENTIFICATION</scope>
    <source>
        <strain evidence="16">J_2021</strain>
        <tissue evidence="16">Erythrocytes</tissue>
    </source>
</reference>
<evidence type="ECO:0000256" key="5">
    <source>
        <dbReference type="ARBA" id="ARBA00012109"/>
    </source>
</evidence>
<dbReference type="PRINTS" id="PR00463">
    <property type="entry name" value="EP450I"/>
</dbReference>
<dbReference type="PANTHER" id="PTHR24300:SF356">
    <property type="entry name" value="CYTOCHROME P450 2E1"/>
    <property type="match status" value="1"/>
</dbReference>
<evidence type="ECO:0000313" key="16">
    <source>
        <dbReference type="RefSeq" id="XP_018084347.1"/>
    </source>
</evidence>
<dbReference type="GO" id="GO:0019373">
    <property type="term" value="P:epoxygenase P450 pathway"/>
    <property type="evidence" value="ECO:0000318"/>
    <property type="project" value="GO_Central"/>
</dbReference>
<accession>A0A8J0THD5</accession>
<keyword evidence="7 14" id="KW-0479">Metal-binding</keyword>
<dbReference type="EC" id="1.14.14.1" evidence="5"/>
<evidence type="ECO:0000256" key="2">
    <source>
        <dbReference type="ARBA" id="ARBA00004174"/>
    </source>
</evidence>
<keyword evidence="9" id="KW-0492">Microsome</keyword>
<evidence type="ECO:0000256" key="10">
    <source>
        <dbReference type="ARBA" id="ARBA00023002"/>
    </source>
</evidence>
<dbReference type="RefSeq" id="XP_018084347.1">
    <property type="nucleotide sequence ID" value="XM_018228858.2"/>
</dbReference>
<protein>
    <recommendedName>
        <fullName evidence="5">unspecific monooxygenase</fullName>
        <ecNumber evidence="5">1.14.14.1</ecNumber>
    </recommendedName>
</protein>
<dbReference type="AGR" id="Xenbase:XB-GENE-22064354"/>
<dbReference type="InterPro" id="IPR050182">
    <property type="entry name" value="Cytochrome_P450_fam2"/>
</dbReference>
<dbReference type="Pfam" id="PF00067">
    <property type="entry name" value="p450"/>
    <property type="match status" value="2"/>
</dbReference>
<dbReference type="OrthoDB" id="3934656at2759"/>
<keyword evidence="13" id="KW-0472">Membrane</keyword>
<evidence type="ECO:0000256" key="7">
    <source>
        <dbReference type="ARBA" id="ARBA00022723"/>
    </source>
</evidence>
<dbReference type="PRINTS" id="PR01957">
    <property type="entry name" value="EP450ICYP2F"/>
</dbReference>
<evidence type="ECO:0000256" key="13">
    <source>
        <dbReference type="ARBA" id="ARBA00023136"/>
    </source>
</evidence>
<evidence type="ECO:0000256" key="8">
    <source>
        <dbReference type="ARBA" id="ARBA00022824"/>
    </source>
</evidence>
<dbReference type="GO" id="GO:0005506">
    <property type="term" value="F:iron ion binding"/>
    <property type="evidence" value="ECO:0007669"/>
    <property type="project" value="InterPro"/>
</dbReference>
<name>A0A8J0THD5_XENLA</name>
<dbReference type="CTD" id="432343"/>
<dbReference type="CDD" id="cd11026">
    <property type="entry name" value="CYP2"/>
    <property type="match status" value="2"/>
</dbReference>
<feature type="binding site" description="axial binding residue" evidence="14">
    <location>
        <position position="857"/>
    </location>
    <ligand>
        <name>heme</name>
        <dbReference type="ChEBI" id="CHEBI:30413"/>
    </ligand>
    <ligandPart>
        <name>Fe</name>
        <dbReference type="ChEBI" id="CHEBI:18248"/>
    </ligandPart>
</feature>
<dbReference type="InterPro" id="IPR001128">
    <property type="entry name" value="Cyt_P450"/>
</dbReference>